<dbReference type="InterPro" id="IPR026876">
    <property type="entry name" value="Fn3_assoc_repeat"/>
</dbReference>
<dbReference type="Pfam" id="PF13287">
    <property type="entry name" value="Fn3_assoc"/>
    <property type="match status" value="1"/>
</dbReference>
<name>A0A4V3JGL8_9LEPT</name>
<dbReference type="Pfam" id="PF07603">
    <property type="entry name" value="Lcl_C"/>
    <property type="match status" value="1"/>
</dbReference>
<feature type="domain" description="Lcl C-terminal" evidence="1">
    <location>
        <begin position="843"/>
        <end position="965"/>
    </location>
</feature>
<sequence length="968" mass="100886">MIFMFLLYRNFKNLFAGLFSGKGALRGFGFAPLLLLFVFYTNCGIDPGISRMALFNALRMFLGMPGPNNSSNPPSNPGIVLSPGQGVDLNGNGGSTNGVVVDPSGNGSTQGISITGNGVPQLIIINDADGNPYAVDTNGNGTIDYYLCAHADGSITLSTGLNCSGNQVTIYPGLGYDENGDGVIDNPILAQIAGDAMAPISSITPSPGIYGGAQKVVITCSDNLAPGNIVYTLDNSSPDFSPNGTVVNPPKTSFTVGGFGEGTYTVKFRCRDLAGNLEGEQSATYTVNFNLPNVSMTTSPANNYLSGQTGAISSLTYEWTSNQAGNFSIRRGGTGCGDGSILSSGTVSANITNSLTINASSLSIGSNTIYVCVTAGFTGQTSFSVVRDDTPPIVTPSPGAGNYGKTQSITLGCADLASTDCAGVVYTLDNSSPVVSGITGTITNGISYSSGIPLNNGDNFTVKYVGRDKAGNLSSITSAAYSVNTSTATVSVTSTTPALVYNNLIIDNSSSPQVSWSATGNKAGYSLFLKKSNACTVCLANDTNNCPENYYKDTSGVFYSTAGDCFCSNGTSLIGANTNASGSFSVSDPATVPVISSVDPLNFSLGKNTLLICVNNAAAGYGPQYGSSELIVWKDLQDPQSSTISPAVNAQAVNPNPSKLQISFSEPMSNNVVPILTVEYFNGSTWVAVDITGAWSYSWDTASHNVLTVLFNWVNFPENAYLRWTISQSSLQDLNGNFVQGNDPSGDLRGVFLTTTSKAAAISAAIAAGTSLNYPILKTAQTTCYNVSGNAVYSSCSGVNTTVGSGGTSVPTKGQDAYFGYGTTLNLSSTPFALSSSYPSDVVIKDFVYSLVWKAGIQGKFSFANAWSACSSLNTMNPDGSGAFKGYAGLTNWRLPTINELEYLISYTYSGLNSTQFPDSDSSTMEFWSSTFFAPNLSSGWYATFANGSIYFDAVGSTPRKVRCVSGN</sequence>
<dbReference type="EMBL" id="RQEY01000005">
    <property type="protein sequence ID" value="TGK43539.1"/>
    <property type="molecule type" value="Genomic_DNA"/>
</dbReference>
<organism evidence="2 3">
    <name type="scientific">Leptospira andrefontaineae</name>
    <dbReference type="NCBI Taxonomy" id="2484976"/>
    <lineage>
        <taxon>Bacteria</taxon>
        <taxon>Pseudomonadati</taxon>
        <taxon>Spirochaetota</taxon>
        <taxon>Spirochaetia</taxon>
        <taxon>Leptospirales</taxon>
        <taxon>Leptospiraceae</taxon>
        <taxon>Leptospira</taxon>
    </lineage>
</organism>
<dbReference type="PANTHER" id="PTHR35812:SF1">
    <property type="entry name" value="LIPOPROTEIN"/>
    <property type="match status" value="1"/>
</dbReference>
<reference evidence="2" key="1">
    <citation type="journal article" date="2019" name="PLoS Negl. Trop. Dis.">
        <title>Revisiting the worldwide diversity of Leptospira species in the environment.</title>
        <authorList>
            <person name="Vincent A.T."/>
            <person name="Schiettekatte O."/>
            <person name="Bourhy P."/>
            <person name="Veyrier F.J."/>
            <person name="Picardeau M."/>
        </authorList>
    </citation>
    <scope>NUCLEOTIDE SEQUENCE [LARGE SCALE GENOMIC DNA]</scope>
    <source>
        <strain evidence="2">201800301</strain>
    </source>
</reference>
<dbReference type="Proteomes" id="UP000298097">
    <property type="component" value="Unassembled WGS sequence"/>
</dbReference>
<evidence type="ECO:0000313" key="3">
    <source>
        <dbReference type="Proteomes" id="UP000298097"/>
    </source>
</evidence>
<accession>A0A4V3JGL8</accession>
<dbReference type="AlphaFoldDB" id="A0A4V3JGL8"/>
<evidence type="ECO:0000259" key="1">
    <source>
        <dbReference type="Pfam" id="PF07603"/>
    </source>
</evidence>
<proteinExistence type="predicted"/>
<dbReference type="OrthoDB" id="343463at2"/>
<comment type="caution">
    <text evidence="2">The sequence shown here is derived from an EMBL/GenBank/DDBJ whole genome shotgun (WGS) entry which is preliminary data.</text>
</comment>
<dbReference type="InterPro" id="IPR011460">
    <property type="entry name" value="Lcl_C"/>
</dbReference>
<protein>
    <submittedName>
        <fullName evidence="2">DUF1566 domain-containing protein</fullName>
    </submittedName>
</protein>
<dbReference type="PANTHER" id="PTHR35812">
    <property type="entry name" value="LIPOPROTEIN"/>
    <property type="match status" value="1"/>
</dbReference>
<gene>
    <name evidence="2" type="ORF">EHO65_02545</name>
</gene>
<keyword evidence="3" id="KW-1185">Reference proteome</keyword>
<evidence type="ECO:0000313" key="2">
    <source>
        <dbReference type="EMBL" id="TGK43539.1"/>
    </source>
</evidence>